<dbReference type="InterPro" id="IPR040464">
    <property type="entry name" value="InsP(3)kin_ATP-grasp"/>
</dbReference>
<dbReference type="GO" id="GO:0047325">
    <property type="term" value="F:inositol-3,4,5,6-tetrakisphosphate 1-kinase activity"/>
    <property type="evidence" value="ECO:0007669"/>
    <property type="project" value="InterPro"/>
</dbReference>
<dbReference type="eggNOG" id="ENOG502QQS1">
    <property type="taxonomic scope" value="Eukaryota"/>
</dbReference>
<dbReference type="GO" id="GO:0005737">
    <property type="term" value="C:cytoplasm"/>
    <property type="evidence" value="ECO:0007669"/>
    <property type="project" value="TreeGrafter"/>
</dbReference>
<comment type="similarity">
    <text evidence="2">Belongs to the ITPK1 family.</text>
</comment>
<evidence type="ECO:0000313" key="11">
    <source>
        <dbReference type="EnsemblProtists" id="HpaP809038"/>
    </source>
</evidence>
<evidence type="ECO:0000256" key="2">
    <source>
        <dbReference type="ARBA" id="ARBA00009601"/>
    </source>
</evidence>
<dbReference type="OMA" id="QHLYNRQ"/>
<dbReference type="GO" id="GO:0005524">
    <property type="term" value="F:ATP binding"/>
    <property type="evidence" value="ECO:0007669"/>
    <property type="project" value="UniProtKB-KW"/>
</dbReference>
<evidence type="ECO:0000256" key="3">
    <source>
        <dbReference type="ARBA" id="ARBA00012017"/>
    </source>
</evidence>
<reference evidence="11" key="2">
    <citation type="submission" date="2015-06" db="UniProtKB">
        <authorList>
            <consortium name="EnsemblProtists"/>
        </authorList>
    </citation>
    <scope>IDENTIFICATION</scope>
    <source>
        <strain evidence="11">Emoy2</strain>
    </source>
</reference>
<dbReference type="GO" id="GO:0000287">
    <property type="term" value="F:magnesium ion binding"/>
    <property type="evidence" value="ECO:0007669"/>
    <property type="project" value="InterPro"/>
</dbReference>
<dbReference type="InParanoid" id="M4BRJ8"/>
<dbReference type="AlphaFoldDB" id="M4BRJ8"/>
<evidence type="ECO:0000256" key="5">
    <source>
        <dbReference type="ARBA" id="ARBA00022723"/>
    </source>
</evidence>
<keyword evidence="9" id="KW-0460">Magnesium</keyword>
<protein>
    <recommendedName>
        <fullName evidence="3">inositol-1,3,4-trisphosphate 5/6-kinase</fullName>
        <ecNumber evidence="3">2.7.1.159</ecNumber>
    </recommendedName>
</protein>
<evidence type="ECO:0000256" key="6">
    <source>
        <dbReference type="ARBA" id="ARBA00022741"/>
    </source>
</evidence>
<name>M4BRJ8_HYAAE</name>
<evidence type="ECO:0000313" key="12">
    <source>
        <dbReference type="Proteomes" id="UP000011713"/>
    </source>
</evidence>
<proteinExistence type="inferred from homology"/>
<keyword evidence="12" id="KW-1185">Reference proteome</keyword>
<dbReference type="EC" id="2.7.1.159" evidence="3"/>
<evidence type="ECO:0000256" key="7">
    <source>
        <dbReference type="ARBA" id="ARBA00022777"/>
    </source>
</evidence>
<evidence type="ECO:0000256" key="8">
    <source>
        <dbReference type="ARBA" id="ARBA00022840"/>
    </source>
</evidence>
<dbReference type="PANTHER" id="PTHR14217">
    <property type="entry name" value="INOSITOL-TETRAKISPHOSPHATE 1-KINASE"/>
    <property type="match status" value="1"/>
</dbReference>
<evidence type="ECO:0000256" key="4">
    <source>
        <dbReference type="ARBA" id="ARBA00022679"/>
    </source>
</evidence>
<dbReference type="STRING" id="559515.M4BRJ8"/>
<dbReference type="Gene3D" id="3.30.470.20">
    <property type="entry name" value="ATP-grasp fold, B domain"/>
    <property type="match status" value="1"/>
</dbReference>
<dbReference type="SUPFAM" id="SSF56059">
    <property type="entry name" value="Glutathione synthetase ATP-binding domain-like"/>
    <property type="match status" value="1"/>
</dbReference>
<dbReference type="PANTHER" id="PTHR14217:SF1">
    <property type="entry name" value="INOSITOL-TETRAKISPHOSPHATE 1-KINASE"/>
    <property type="match status" value="1"/>
</dbReference>
<dbReference type="EMBL" id="JH598649">
    <property type="status" value="NOT_ANNOTATED_CDS"/>
    <property type="molecule type" value="Genomic_DNA"/>
</dbReference>
<keyword evidence="5" id="KW-0479">Metal-binding</keyword>
<dbReference type="GO" id="GO:0052726">
    <property type="term" value="F:inositol-1,3,4-trisphosphate 5-kinase activity"/>
    <property type="evidence" value="ECO:0007669"/>
    <property type="project" value="InterPro"/>
</dbReference>
<feature type="domain" description="Inositol 1,3,4-trisphosphate 5/6-kinase ATP-grasp" evidence="10">
    <location>
        <begin position="142"/>
        <end position="331"/>
    </location>
</feature>
<dbReference type="Proteomes" id="UP000011713">
    <property type="component" value="Unassembled WGS sequence"/>
</dbReference>
<dbReference type="GO" id="GO:0032957">
    <property type="term" value="P:inositol trisphosphate metabolic process"/>
    <property type="evidence" value="ECO:0007669"/>
    <property type="project" value="InterPro"/>
</dbReference>
<dbReference type="InterPro" id="IPR008656">
    <property type="entry name" value="Inositol_tetrakis-P_1-kinase"/>
</dbReference>
<keyword evidence="4" id="KW-0808">Transferase</keyword>
<organism evidence="11 12">
    <name type="scientific">Hyaloperonospora arabidopsidis (strain Emoy2)</name>
    <name type="common">Downy mildew agent</name>
    <name type="synonym">Peronospora arabidopsidis</name>
    <dbReference type="NCBI Taxonomy" id="559515"/>
    <lineage>
        <taxon>Eukaryota</taxon>
        <taxon>Sar</taxon>
        <taxon>Stramenopiles</taxon>
        <taxon>Oomycota</taxon>
        <taxon>Peronosporomycetes</taxon>
        <taxon>Peronosporales</taxon>
        <taxon>Peronosporaceae</taxon>
        <taxon>Hyaloperonospora</taxon>
    </lineage>
</organism>
<sequence length="338" mass="38096">MADIQPLVVGVIFPAKKIERLQALLDQEEHGVLFVMIDLEAATPTGTSVSASDIEAAAQRLAARYKPLDAILHKLAHDMVFAGQGDKEAATRVKLMQEFERQNPSVRLMDPLDSVRLLTCRYAACQMLRTMEKVTEPSQSCFKVPFFHVVQKSEHFQNLLTELDAGRTRLPLICKSVEACATERSHMMSVITNREDLVYVEYPVLYQGYVLGDTIKVAERRSLPNLVAGNAQQVHFNTQEDYPTSGDFHSHDVDDSTLQETTASSESTQEKIFAAVRTIGERLRDELKLTLFGFDVIVADDGSRDLYVIDVNYFPSYRELDDLSIVLRKHLKQLCGRQ</sequence>
<dbReference type="HOGENOM" id="CLU_041857_3_0_1"/>
<dbReference type="GO" id="GO:0052725">
    <property type="term" value="F:inositol-1,3,4-trisphosphate 6-kinase activity"/>
    <property type="evidence" value="ECO:0007669"/>
    <property type="project" value="InterPro"/>
</dbReference>
<evidence type="ECO:0000256" key="9">
    <source>
        <dbReference type="ARBA" id="ARBA00022842"/>
    </source>
</evidence>
<reference evidence="12" key="1">
    <citation type="journal article" date="2010" name="Science">
        <title>Signatures of adaptation to obligate biotrophy in the Hyaloperonospora arabidopsidis genome.</title>
        <authorList>
            <person name="Baxter L."/>
            <person name="Tripathy S."/>
            <person name="Ishaque N."/>
            <person name="Boot N."/>
            <person name="Cabral A."/>
            <person name="Kemen E."/>
            <person name="Thines M."/>
            <person name="Ah-Fong A."/>
            <person name="Anderson R."/>
            <person name="Badejoko W."/>
            <person name="Bittner-Eddy P."/>
            <person name="Boore J.L."/>
            <person name="Chibucos M.C."/>
            <person name="Coates M."/>
            <person name="Dehal P."/>
            <person name="Delehaunty K."/>
            <person name="Dong S."/>
            <person name="Downton P."/>
            <person name="Dumas B."/>
            <person name="Fabro G."/>
            <person name="Fronick C."/>
            <person name="Fuerstenberg S.I."/>
            <person name="Fulton L."/>
            <person name="Gaulin E."/>
            <person name="Govers F."/>
            <person name="Hughes L."/>
            <person name="Humphray S."/>
            <person name="Jiang R.H."/>
            <person name="Judelson H."/>
            <person name="Kamoun S."/>
            <person name="Kyung K."/>
            <person name="Meijer H."/>
            <person name="Minx P."/>
            <person name="Morris P."/>
            <person name="Nelson J."/>
            <person name="Phuntumart V."/>
            <person name="Qutob D."/>
            <person name="Rehmany A."/>
            <person name="Rougon-Cardoso A."/>
            <person name="Ryden P."/>
            <person name="Torto-Alalibo T."/>
            <person name="Studholme D."/>
            <person name="Wang Y."/>
            <person name="Win J."/>
            <person name="Wood J."/>
            <person name="Clifton S.W."/>
            <person name="Rogers J."/>
            <person name="Van den Ackerveken G."/>
            <person name="Jones J.D."/>
            <person name="McDowell J.M."/>
            <person name="Beynon J."/>
            <person name="Tyler B.M."/>
        </authorList>
    </citation>
    <scope>NUCLEOTIDE SEQUENCE [LARGE SCALE GENOMIC DNA]</scope>
    <source>
        <strain evidence="12">Emoy2</strain>
    </source>
</reference>
<comment type="cofactor">
    <cofactor evidence="1">
        <name>Mg(2+)</name>
        <dbReference type="ChEBI" id="CHEBI:18420"/>
    </cofactor>
</comment>
<keyword evidence="8" id="KW-0067">ATP-binding</keyword>
<keyword evidence="6" id="KW-0547">Nucleotide-binding</keyword>
<dbReference type="VEuPathDB" id="FungiDB:HpaG809038"/>
<keyword evidence="7" id="KW-0418">Kinase</keyword>
<evidence type="ECO:0000259" key="10">
    <source>
        <dbReference type="Pfam" id="PF05770"/>
    </source>
</evidence>
<accession>M4BRJ8</accession>
<dbReference type="Pfam" id="PF05770">
    <property type="entry name" value="Ins134_P3_kin"/>
    <property type="match status" value="1"/>
</dbReference>
<evidence type="ECO:0000256" key="1">
    <source>
        <dbReference type="ARBA" id="ARBA00001946"/>
    </source>
</evidence>
<dbReference type="EnsemblProtists" id="HpaT809038">
    <property type="protein sequence ID" value="HpaP809038"/>
    <property type="gene ID" value="HpaG809038"/>
</dbReference>